<dbReference type="GeneTree" id="ENSGT00390000014416"/>
<reference evidence="2" key="2">
    <citation type="submission" date="2025-09" db="UniProtKB">
        <authorList>
            <consortium name="Ensembl"/>
        </authorList>
    </citation>
    <scope>IDENTIFICATION</scope>
</reference>
<sequence>MEAPTEKLSESLVIRSLKRFRDRLLSNTCQLGSDSNQSPKIPVEDASLLDRIPVDVQFLILTLLPPEDICRLGATSRYWRALVRDPLLWKYFLLRDMPHWSSIDHVTMPKLEALASDICSNDLQLEERVEGEEQDNVSKYDYMAEYMKGHPACRQKWQFSRPPYEVVTSFLTSLLPSSEPRYAMFGPGIEQLDVSMVTRLMHAPDVLPVAAIPSGRQINGIGSGISYTYNHQHKLNILTLYSTNRAERDRARVGQYSVNDKLFTSEDTDPPSCPMFIPNPQVQEVCQAVSGFIYVANAEPGQGDGTVEAAKIQAMLSPAWGSTARPLLVLSCVSRERLKEELETDAALRTTPTGARCRTPSVEMAQRLRLPQLPNPWMVQDTVAESLSDALAGRSRSLHDKHGLGLLRHQAQVCSLLAARVMPVA</sequence>
<proteinExistence type="predicted"/>
<dbReference type="GO" id="GO:0031146">
    <property type="term" value="P:SCF-dependent proteasomal ubiquitin-dependent protein catabolic process"/>
    <property type="evidence" value="ECO:0007669"/>
    <property type="project" value="InterPro"/>
</dbReference>
<dbReference type="CDD" id="cd22085">
    <property type="entry name" value="F-box_FBXO4"/>
    <property type="match status" value="1"/>
</dbReference>
<feature type="domain" description="F-box" evidence="1">
    <location>
        <begin position="46"/>
        <end position="92"/>
    </location>
</feature>
<dbReference type="InterPro" id="IPR039588">
    <property type="entry name" value="FBXO4"/>
</dbReference>
<keyword evidence="3" id="KW-1185">Reference proteome</keyword>
<dbReference type="GO" id="GO:0000209">
    <property type="term" value="P:protein polyubiquitination"/>
    <property type="evidence" value="ECO:0007669"/>
    <property type="project" value="TreeGrafter"/>
</dbReference>
<dbReference type="SUPFAM" id="SSF81383">
    <property type="entry name" value="F-box domain"/>
    <property type="match status" value="1"/>
</dbReference>
<gene>
    <name evidence="2" type="primary">FBXO4</name>
    <name evidence="2" type="synonym">fbxo4</name>
</gene>
<accession>A0A8C5F5V6</accession>
<evidence type="ECO:0000313" key="2">
    <source>
        <dbReference type="Ensembl" id="ENSGMOP00000008218.2"/>
    </source>
</evidence>
<dbReference type="InterPro" id="IPR001810">
    <property type="entry name" value="F-box_dom"/>
</dbReference>
<dbReference type="OMA" id="HYSVIAQ"/>
<dbReference type="Gene3D" id="1.20.1280.50">
    <property type="match status" value="1"/>
</dbReference>
<dbReference type="Pfam" id="PF12937">
    <property type="entry name" value="F-box-like"/>
    <property type="match status" value="1"/>
</dbReference>
<name>A0A8C5F5V6_GADMO</name>
<dbReference type="AlphaFoldDB" id="A0A8C5F5V6"/>
<dbReference type="Gene3D" id="3.40.50.300">
    <property type="entry name" value="P-loop containing nucleotide triphosphate hydrolases"/>
    <property type="match status" value="1"/>
</dbReference>
<dbReference type="Ensembl" id="ENSGMOT00000008452.2">
    <property type="protein sequence ID" value="ENSGMOP00000008218.2"/>
    <property type="gene ID" value="ENSGMOG00000007680.2"/>
</dbReference>
<reference evidence="2" key="1">
    <citation type="submission" date="2025-08" db="UniProtKB">
        <authorList>
            <consortium name="Ensembl"/>
        </authorList>
    </citation>
    <scope>IDENTIFICATION</scope>
</reference>
<dbReference type="PROSITE" id="PS50181">
    <property type="entry name" value="FBOX"/>
    <property type="match status" value="1"/>
</dbReference>
<dbReference type="PANTHER" id="PTHR16008">
    <property type="entry name" value="F-BOX ONLY PROTEIN 4"/>
    <property type="match status" value="1"/>
</dbReference>
<dbReference type="InterPro" id="IPR036047">
    <property type="entry name" value="F-box-like_dom_sf"/>
</dbReference>
<evidence type="ECO:0000313" key="3">
    <source>
        <dbReference type="Proteomes" id="UP000694546"/>
    </source>
</evidence>
<dbReference type="GO" id="GO:0019005">
    <property type="term" value="C:SCF ubiquitin ligase complex"/>
    <property type="evidence" value="ECO:0007669"/>
    <property type="project" value="TreeGrafter"/>
</dbReference>
<dbReference type="SMART" id="SM00256">
    <property type="entry name" value="FBOX"/>
    <property type="match status" value="1"/>
</dbReference>
<protein>
    <submittedName>
        <fullName evidence="2">F-box protein 4</fullName>
    </submittedName>
</protein>
<dbReference type="PANTHER" id="PTHR16008:SF4">
    <property type="entry name" value="F-BOX ONLY PROTEIN 4"/>
    <property type="match status" value="1"/>
</dbReference>
<dbReference type="Proteomes" id="UP000694546">
    <property type="component" value="Chromosome 6"/>
</dbReference>
<evidence type="ECO:0000259" key="1">
    <source>
        <dbReference type="PROSITE" id="PS50181"/>
    </source>
</evidence>
<dbReference type="InterPro" id="IPR027417">
    <property type="entry name" value="P-loop_NTPase"/>
</dbReference>
<organism evidence="2 3">
    <name type="scientific">Gadus morhua</name>
    <name type="common">Atlantic cod</name>
    <dbReference type="NCBI Taxonomy" id="8049"/>
    <lineage>
        <taxon>Eukaryota</taxon>
        <taxon>Metazoa</taxon>
        <taxon>Chordata</taxon>
        <taxon>Craniata</taxon>
        <taxon>Vertebrata</taxon>
        <taxon>Euteleostomi</taxon>
        <taxon>Actinopterygii</taxon>
        <taxon>Neopterygii</taxon>
        <taxon>Teleostei</taxon>
        <taxon>Neoteleostei</taxon>
        <taxon>Acanthomorphata</taxon>
        <taxon>Zeiogadaria</taxon>
        <taxon>Gadariae</taxon>
        <taxon>Gadiformes</taxon>
        <taxon>Gadoidei</taxon>
        <taxon>Gadidae</taxon>
        <taxon>Gadus</taxon>
    </lineage>
</organism>